<evidence type="ECO:0000313" key="1">
    <source>
        <dbReference type="EMBL" id="VEI70002.1"/>
    </source>
</evidence>
<sequence>MVRQIATAKLPTLQHLELYLGTDDYGASYQQDDLQPIYQGDNLPALRYLGLRNAYDQDQIAIAVANAAIISRLDVLDLSLGTLSNEGGEALCQAVDALRHLQKIDLHHHYMDNVMVAKIAALGLKADVSGQEDNDGDWRYVAIGE</sequence>
<dbReference type="AlphaFoldDB" id="A0A3S4WNL9"/>
<accession>A0A3S4WNL9</accession>
<dbReference type="InterPro" id="IPR032675">
    <property type="entry name" value="LRR_dom_sf"/>
</dbReference>
<dbReference type="Proteomes" id="UP000270487">
    <property type="component" value="Chromosome"/>
</dbReference>
<name>A0A3S4WNL9_SERFO</name>
<evidence type="ECO:0000313" key="2">
    <source>
        <dbReference type="Proteomes" id="UP000270487"/>
    </source>
</evidence>
<dbReference type="EMBL" id="LR134492">
    <property type="protein sequence ID" value="VEI70002.1"/>
    <property type="molecule type" value="Genomic_DNA"/>
</dbReference>
<organism evidence="1 2">
    <name type="scientific">Serratia fonticola</name>
    <dbReference type="NCBI Taxonomy" id="47917"/>
    <lineage>
        <taxon>Bacteria</taxon>
        <taxon>Pseudomonadati</taxon>
        <taxon>Pseudomonadota</taxon>
        <taxon>Gammaproteobacteria</taxon>
        <taxon>Enterobacterales</taxon>
        <taxon>Yersiniaceae</taxon>
        <taxon>Serratia</taxon>
    </lineage>
</organism>
<reference evidence="1 2" key="1">
    <citation type="submission" date="2018-12" db="EMBL/GenBank/DDBJ databases">
        <authorList>
            <consortium name="Pathogen Informatics"/>
        </authorList>
    </citation>
    <scope>NUCLEOTIDE SEQUENCE [LARGE SCALE GENOMIC DNA]</scope>
    <source>
        <strain evidence="1 2">NCTC13193</strain>
    </source>
</reference>
<dbReference type="SUPFAM" id="SSF52047">
    <property type="entry name" value="RNI-like"/>
    <property type="match status" value="1"/>
</dbReference>
<dbReference type="Gene3D" id="3.80.10.10">
    <property type="entry name" value="Ribonuclease Inhibitor"/>
    <property type="match status" value="1"/>
</dbReference>
<gene>
    <name evidence="1" type="ORF">NCTC13193_02856</name>
</gene>
<proteinExistence type="predicted"/>
<protein>
    <recommendedName>
        <fullName evidence="3">Ran GTPase-activating protein (RanGAP) involved in mRNA processing and transport</fullName>
    </recommendedName>
</protein>
<evidence type="ECO:0008006" key="3">
    <source>
        <dbReference type="Google" id="ProtNLM"/>
    </source>
</evidence>